<sequence>MGNKGKLSTDNAELLLYIDGKLHFTVLGGIKLTGLDRLKVMLKIVKMDNKQNAYCHNLDLYNGTQTEQLIEKASEMLDITTSEKSQVISRLTTELENYRLTKLEEMKPKQPGFAKKWFRDKRPKN</sequence>
<dbReference type="EMBL" id="CP119313">
    <property type="protein sequence ID" value="WEK20483.1"/>
    <property type="molecule type" value="Genomic_DNA"/>
</dbReference>
<gene>
    <name evidence="1" type="ORF">P0Y49_04945</name>
</gene>
<protein>
    <submittedName>
        <fullName evidence="1">Uncharacterized protein</fullName>
    </submittedName>
</protein>
<proteinExistence type="predicted"/>
<evidence type="ECO:0000313" key="2">
    <source>
        <dbReference type="Proteomes" id="UP001214530"/>
    </source>
</evidence>
<name>A0AAJ5W8B6_9SPHI</name>
<accession>A0AAJ5W8B6</accession>
<reference evidence="1" key="1">
    <citation type="submission" date="2023-03" db="EMBL/GenBank/DDBJ databases">
        <title>Andean soil-derived lignocellulolytic bacterial consortium as a source of novel taxa and putative plastic-active enzymes.</title>
        <authorList>
            <person name="Diaz-Garcia L."/>
            <person name="Chuvochina M."/>
            <person name="Feuerriegel G."/>
            <person name="Bunk B."/>
            <person name="Sproer C."/>
            <person name="Streit W.R."/>
            <person name="Rodriguez L.M."/>
            <person name="Overmann J."/>
            <person name="Jimenez D.J."/>
        </authorList>
    </citation>
    <scope>NUCLEOTIDE SEQUENCE</scope>
    <source>
        <strain evidence="1">MAG 3858</strain>
    </source>
</reference>
<evidence type="ECO:0000313" key="1">
    <source>
        <dbReference type="EMBL" id="WEK20483.1"/>
    </source>
</evidence>
<dbReference type="AlphaFoldDB" id="A0AAJ5W8B6"/>
<organism evidence="1 2">
    <name type="scientific">Candidatus Pedobacter colombiensis</name>
    <dbReference type="NCBI Taxonomy" id="3121371"/>
    <lineage>
        <taxon>Bacteria</taxon>
        <taxon>Pseudomonadati</taxon>
        <taxon>Bacteroidota</taxon>
        <taxon>Sphingobacteriia</taxon>
        <taxon>Sphingobacteriales</taxon>
        <taxon>Sphingobacteriaceae</taxon>
        <taxon>Pedobacter</taxon>
    </lineage>
</organism>
<dbReference type="Proteomes" id="UP001214530">
    <property type="component" value="Chromosome"/>
</dbReference>